<dbReference type="InterPro" id="IPR013216">
    <property type="entry name" value="Methyltransf_11"/>
</dbReference>
<accession>A0A1G1VQV0</accession>
<sequence>MLRLFWYFYADEFYHDPWQHQIFPQHYWLARIINQFKPKNILEAGCGFGRNLKFLLEQGVAPHQLTGIDFSSRLLRHINLPGVKLQRASAQKLPFRSAQFDLVFTHGLLMHIPRPASALAEIIRVSRKWLVVIEETRMHPQRINHFTWAHDYPKLISQFKLKVLDERHDKHNLVWYLLKP</sequence>
<evidence type="ECO:0000313" key="2">
    <source>
        <dbReference type="EMBL" id="OGY17607.1"/>
    </source>
</evidence>
<name>A0A1G1VQV0_9BACT</name>
<dbReference type="SUPFAM" id="SSF53335">
    <property type="entry name" value="S-adenosyl-L-methionine-dependent methyltransferases"/>
    <property type="match status" value="1"/>
</dbReference>
<dbReference type="InterPro" id="IPR029063">
    <property type="entry name" value="SAM-dependent_MTases_sf"/>
</dbReference>
<dbReference type="Pfam" id="PF08241">
    <property type="entry name" value="Methyltransf_11"/>
    <property type="match status" value="1"/>
</dbReference>
<gene>
    <name evidence="2" type="ORF">A2784_00675</name>
</gene>
<dbReference type="GO" id="GO:0008757">
    <property type="term" value="F:S-adenosylmethionine-dependent methyltransferase activity"/>
    <property type="evidence" value="ECO:0007669"/>
    <property type="project" value="InterPro"/>
</dbReference>
<dbReference type="STRING" id="1797589.A2784_00675"/>
<reference evidence="2 3" key="1">
    <citation type="journal article" date="2016" name="Nat. Commun.">
        <title>Thousands of microbial genomes shed light on interconnected biogeochemical processes in an aquifer system.</title>
        <authorList>
            <person name="Anantharaman K."/>
            <person name="Brown C.T."/>
            <person name="Hug L.A."/>
            <person name="Sharon I."/>
            <person name="Castelle C.J."/>
            <person name="Probst A.J."/>
            <person name="Thomas B.C."/>
            <person name="Singh A."/>
            <person name="Wilkins M.J."/>
            <person name="Karaoz U."/>
            <person name="Brodie E.L."/>
            <person name="Williams K.H."/>
            <person name="Hubbard S.S."/>
            <person name="Banfield J.F."/>
        </authorList>
    </citation>
    <scope>NUCLEOTIDE SEQUENCE [LARGE SCALE GENOMIC DNA]</scope>
</reference>
<dbReference type="EMBL" id="MHCH01000018">
    <property type="protein sequence ID" value="OGY17607.1"/>
    <property type="molecule type" value="Genomic_DNA"/>
</dbReference>
<organism evidence="2 3">
    <name type="scientific">Candidatus Chisholmbacteria bacterium RIFCSPHIGHO2_01_FULL_48_12</name>
    <dbReference type="NCBI Taxonomy" id="1797589"/>
    <lineage>
        <taxon>Bacteria</taxon>
        <taxon>Candidatus Chisholmiibacteriota</taxon>
    </lineage>
</organism>
<evidence type="ECO:0000259" key="1">
    <source>
        <dbReference type="Pfam" id="PF08241"/>
    </source>
</evidence>
<protein>
    <recommendedName>
        <fullName evidence="1">Methyltransferase type 11 domain-containing protein</fullName>
    </recommendedName>
</protein>
<proteinExistence type="predicted"/>
<feature type="domain" description="Methyltransferase type 11" evidence="1">
    <location>
        <begin position="42"/>
        <end position="127"/>
    </location>
</feature>
<dbReference type="AlphaFoldDB" id="A0A1G1VQV0"/>
<comment type="caution">
    <text evidence="2">The sequence shown here is derived from an EMBL/GenBank/DDBJ whole genome shotgun (WGS) entry which is preliminary data.</text>
</comment>
<dbReference type="CDD" id="cd02440">
    <property type="entry name" value="AdoMet_MTases"/>
    <property type="match status" value="1"/>
</dbReference>
<dbReference type="Gene3D" id="3.40.50.150">
    <property type="entry name" value="Vaccinia Virus protein VP39"/>
    <property type="match status" value="1"/>
</dbReference>
<evidence type="ECO:0000313" key="3">
    <source>
        <dbReference type="Proteomes" id="UP000177324"/>
    </source>
</evidence>
<dbReference type="PANTHER" id="PTHR43591">
    <property type="entry name" value="METHYLTRANSFERASE"/>
    <property type="match status" value="1"/>
</dbReference>
<dbReference type="Proteomes" id="UP000177324">
    <property type="component" value="Unassembled WGS sequence"/>
</dbReference>